<organism evidence="2 3">
    <name type="scientific">Erythranthe guttata</name>
    <name type="common">Yellow monkey flower</name>
    <name type="synonym">Mimulus guttatus</name>
    <dbReference type="NCBI Taxonomy" id="4155"/>
    <lineage>
        <taxon>Eukaryota</taxon>
        <taxon>Viridiplantae</taxon>
        <taxon>Streptophyta</taxon>
        <taxon>Embryophyta</taxon>
        <taxon>Tracheophyta</taxon>
        <taxon>Spermatophyta</taxon>
        <taxon>Magnoliopsida</taxon>
        <taxon>eudicotyledons</taxon>
        <taxon>Gunneridae</taxon>
        <taxon>Pentapetalae</taxon>
        <taxon>asterids</taxon>
        <taxon>lamiids</taxon>
        <taxon>Lamiales</taxon>
        <taxon>Phrymaceae</taxon>
        <taxon>Erythranthe</taxon>
    </lineage>
</organism>
<name>A0A022REE7_ERYGU</name>
<feature type="compositionally biased region" description="Basic and acidic residues" evidence="1">
    <location>
        <begin position="1"/>
        <end position="20"/>
    </location>
</feature>
<accession>A0A022REE7</accession>
<reference evidence="2 3" key="1">
    <citation type="journal article" date="2013" name="Proc. Natl. Acad. Sci. U.S.A.">
        <title>Fine-scale variation in meiotic recombination in Mimulus inferred from population shotgun sequencing.</title>
        <authorList>
            <person name="Hellsten U."/>
            <person name="Wright K.M."/>
            <person name="Jenkins J."/>
            <person name="Shu S."/>
            <person name="Yuan Y."/>
            <person name="Wessler S.R."/>
            <person name="Schmutz J."/>
            <person name="Willis J.H."/>
            <person name="Rokhsar D.S."/>
        </authorList>
    </citation>
    <scope>NUCLEOTIDE SEQUENCE [LARGE SCALE GENOMIC DNA]</scope>
    <source>
        <strain evidence="3">cv. DUN x IM62</strain>
    </source>
</reference>
<protein>
    <submittedName>
        <fullName evidence="2">Uncharacterized protein</fullName>
    </submittedName>
</protein>
<keyword evidence="3" id="KW-1185">Reference proteome</keyword>
<feature type="region of interest" description="Disordered" evidence="1">
    <location>
        <begin position="64"/>
        <end position="88"/>
    </location>
</feature>
<dbReference type="AlphaFoldDB" id="A0A022REE7"/>
<feature type="region of interest" description="Disordered" evidence="1">
    <location>
        <begin position="1"/>
        <end position="44"/>
    </location>
</feature>
<gene>
    <name evidence="2" type="ORF">MIMGU_mgv1a024731mg</name>
</gene>
<evidence type="ECO:0000313" key="2">
    <source>
        <dbReference type="EMBL" id="EYU38123.1"/>
    </source>
</evidence>
<evidence type="ECO:0000313" key="3">
    <source>
        <dbReference type="Proteomes" id="UP000030748"/>
    </source>
</evidence>
<proteinExistence type="predicted"/>
<evidence type="ECO:0000256" key="1">
    <source>
        <dbReference type="SAM" id="MobiDB-lite"/>
    </source>
</evidence>
<feature type="non-terminal residue" evidence="2">
    <location>
        <position position="1"/>
    </location>
</feature>
<sequence>YIPTEGRDSSDSSQAREKTNEASIICHSDPPSFSSTESSEGGTEKTVDFGLFFKEEYCNKSSTEVVTDEVETGSNTHEEKPDEEGWLGGIFDFSEEGEIF</sequence>
<dbReference type="EMBL" id="KI630506">
    <property type="protein sequence ID" value="EYU38123.1"/>
    <property type="molecule type" value="Genomic_DNA"/>
</dbReference>
<dbReference type="Proteomes" id="UP000030748">
    <property type="component" value="Unassembled WGS sequence"/>
</dbReference>